<reference evidence="1 2" key="1">
    <citation type="submission" date="2018-06" db="EMBL/GenBank/DDBJ databases">
        <title>Genomic Encyclopedia of Type Strains, Phase IV (KMG-IV): sequencing the most valuable type-strain genomes for metagenomic binning, comparative biology and taxonomic classification.</title>
        <authorList>
            <person name="Goeker M."/>
        </authorList>
    </citation>
    <scope>NUCLEOTIDE SEQUENCE [LARGE SCALE GENOMIC DNA]</scope>
    <source>
        <strain evidence="1 2">DSM 26720</strain>
    </source>
</reference>
<keyword evidence="2" id="KW-1185">Reference proteome</keyword>
<organism evidence="1 2">
    <name type="scientific">Falsochrobactrum ovis</name>
    <dbReference type="NCBI Taxonomy" id="1293442"/>
    <lineage>
        <taxon>Bacteria</taxon>
        <taxon>Pseudomonadati</taxon>
        <taxon>Pseudomonadota</taxon>
        <taxon>Alphaproteobacteria</taxon>
        <taxon>Hyphomicrobiales</taxon>
        <taxon>Brucellaceae</taxon>
        <taxon>Falsochrobactrum</taxon>
    </lineage>
</organism>
<dbReference type="AlphaFoldDB" id="A0A364JVS8"/>
<accession>A0A364JVS8</accession>
<protein>
    <submittedName>
        <fullName evidence="1">Uncharacterized protein</fullName>
    </submittedName>
</protein>
<sequence>MTQHVGPIGGIDRQDITIGRIDAILRLTPDGIYRLDGRLIPVGDNPALGINDSQLVSKIHSRVNNGVSLGGAVLGADVPE</sequence>
<dbReference type="EMBL" id="QLMK01000005">
    <property type="protein sequence ID" value="RAK29158.1"/>
    <property type="molecule type" value="Genomic_DNA"/>
</dbReference>
<dbReference type="RefSeq" id="WP_158527824.1">
    <property type="nucleotide sequence ID" value="NZ_JBHEEY010000004.1"/>
</dbReference>
<dbReference type="Proteomes" id="UP000249453">
    <property type="component" value="Unassembled WGS sequence"/>
</dbReference>
<proteinExistence type="predicted"/>
<evidence type="ECO:0000313" key="2">
    <source>
        <dbReference type="Proteomes" id="UP000249453"/>
    </source>
</evidence>
<name>A0A364JVS8_9HYPH</name>
<evidence type="ECO:0000313" key="1">
    <source>
        <dbReference type="EMBL" id="RAK29158.1"/>
    </source>
</evidence>
<comment type="caution">
    <text evidence="1">The sequence shown here is derived from an EMBL/GenBank/DDBJ whole genome shotgun (WGS) entry which is preliminary data.</text>
</comment>
<gene>
    <name evidence="1" type="ORF">C7374_105209</name>
</gene>